<dbReference type="KEGG" id="caj:CIG1485E_1040"/>
<keyword evidence="1" id="KW-0472">Membrane</keyword>
<keyword evidence="1" id="KW-0812">Transmembrane</keyword>
<dbReference type="EMBL" id="CP009043">
    <property type="protein sequence ID" value="AII14876.1"/>
    <property type="molecule type" value="Genomic_DNA"/>
</dbReference>
<feature type="transmembrane region" description="Helical" evidence="1">
    <location>
        <begin position="12"/>
        <end position="34"/>
    </location>
</feature>
<feature type="transmembrane region" description="Helical" evidence="1">
    <location>
        <begin position="75"/>
        <end position="96"/>
    </location>
</feature>
<evidence type="ECO:0000256" key="1">
    <source>
        <dbReference type="SAM" id="Phobius"/>
    </source>
</evidence>
<dbReference type="STRING" id="1244531.CIG2463D_1094"/>
<dbReference type="Pfam" id="PF26373">
    <property type="entry name" value="MamC"/>
    <property type="match status" value="1"/>
</dbReference>
<protein>
    <submittedName>
        <fullName evidence="2">Uncharacterized protein</fullName>
    </submittedName>
</protein>
<dbReference type="InterPro" id="IPR058956">
    <property type="entry name" value="MamC"/>
</dbReference>
<evidence type="ECO:0000313" key="2">
    <source>
        <dbReference type="EMBL" id="AII14876.1"/>
    </source>
</evidence>
<keyword evidence="3" id="KW-1185">Reference proteome</keyword>
<dbReference type="AlphaFoldDB" id="A0A076FAA2"/>
<sequence>MQNRLFSASRLAGDNFLSGSLIGFIGTGALNYSLVQNGKLDSKTALKKTIKFSLESGTAAGFGIAASNNLVMKNYAGAALNLGAGICSIWLINSLIKIKETNDKSIFKQPTK</sequence>
<name>A0A076FAA2_9BACT</name>
<accession>A0A076FAA2</accession>
<dbReference type="OrthoDB" id="5361981at2"/>
<keyword evidence="1" id="KW-1133">Transmembrane helix</keyword>
<dbReference type="Proteomes" id="UP000028486">
    <property type="component" value="Chromosome"/>
</dbReference>
<organism evidence="2 3">
    <name type="scientific">Campylobacter iguaniorum</name>
    <dbReference type="NCBI Taxonomy" id="1244531"/>
    <lineage>
        <taxon>Bacteria</taxon>
        <taxon>Pseudomonadati</taxon>
        <taxon>Campylobacterota</taxon>
        <taxon>Epsilonproteobacteria</taxon>
        <taxon>Campylobacterales</taxon>
        <taxon>Campylobacteraceae</taxon>
        <taxon>Campylobacter</taxon>
    </lineage>
</organism>
<proteinExistence type="predicted"/>
<gene>
    <name evidence="2" type="ORF">CIG1485E_1040</name>
</gene>
<dbReference type="HOGENOM" id="CLU_171649_0_0_7"/>
<dbReference type="RefSeq" id="WP_051870932.1">
    <property type="nucleotide sequence ID" value="NZ_CP009043.1"/>
</dbReference>
<reference evidence="3" key="1">
    <citation type="journal article" date="2014" name="Genome Announc.">
        <title>Complete Genome Sequence of Campylobacter iguaniorum Strain 1485ET, Isolated from a Bearded Dragon (Pogona vitticeps).</title>
        <authorList>
            <person name="Gilbert M.J."/>
            <person name="Miller W.G."/>
            <person name="Yee E."/>
            <person name="Kik M."/>
            <person name="Wagenaar J.A."/>
            <person name="Duim B."/>
        </authorList>
    </citation>
    <scope>NUCLEOTIDE SEQUENCE [LARGE SCALE GENOMIC DNA]</scope>
    <source>
        <strain evidence="3">1485E</strain>
    </source>
</reference>
<evidence type="ECO:0000313" key="3">
    <source>
        <dbReference type="Proteomes" id="UP000028486"/>
    </source>
</evidence>